<organism evidence="2 3">
    <name type="scientific">Petrolisthes manimaculis</name>
    <dbReference type="NCBI Taxonomy" id="1843537"/>
    <lineage>
        <taxon>Eukaryota</taxon>
        <taxon>Metazoa</taxon>
        <taxon>Ecdysozoa</taxon>
        <taxon>Arthropoda</taxon>
        <taxon>Crustacea</taxon>
        <taxon>Multicrustacea</taxon>
        <taxon>Malacostraca</taxon>
        <taxon>Eumalacostraca</taxon>
        <taxon>Eucarida</taxon>
        <taxon>Decapoda</taxon>
        <taxon>Pleocyemata</taxon>
        <taxon>Anomura</taxon>
        <taxon>Galatheoidea</taxon>
        <taxon>Porcellanidae</taxon>
        <taxon>Petrolisthes</taxon>
    </lineage>
</organism>
<name>A0AAE1U3E1_9EUCA</name>
<feature type="compositionally biased region" description="Polar residues" evidence="1">
    <location>
        <begin position="61"/>
        <end position="76"/>
    </location>
</feature>
<gene>
    <name evidence="2" type="ORF">Pmani_021290</name>
</gene>
<feature type="region of interest" description="Disordered" evidence="1">
    <location>
        <begin position="1"/>
        <end position="44"/>
    </location>
</feature>
<reference evidence="2" key="1">
    <citation type="submission" date="2023-11" db="EMBL/GenBank/DDBJ databases">
        <title>Genome assemblies of two species of porcelain crab, Petrolisthes cinctipes and Petrolisthes manimaculis (Anomura: Porcellanidae).</title>
        <authorList>
            <person name="Angst P."/>
        </authorList>
    </citation>
    <scope>NUCLEOTIDE SEQUENCE</scope>
    <source>
        <strain evidence="2">PB745_02</strain>
        <tissue evidence="2">Gill</tissue>
    </source>
</reference>
<accession>A0AAE1U3E1</accession>
<dbReference type="EMBL" id="JAWZYT010002071">
    <property type="protein sequence ID" value="KAK4306936.1"/>
    <property type="molecule type" value="Genomic_DNA"/>
</dbReference>
<dbReference type="Proteomes" id="UP001292094">
    <property type="component" value="Unassembled WGS sequence"/>
</dbReference>
<proteinExistence type="predicted"/>
<feature type="region of interest" description="Disordered" evidence="1">
    <location>
        <begin position="61"/>
        <end position="102"/>
    </location>
</feature>
<evidence type="ECO:0000313" key="3">
    <source>
        <dbReference type="Proteomes" id="UP001292094"/>
    </source>
</evidence>
<keyword evidence="3" id="KW-1185">Reference proteome</keyword>
<protein>
    <submittedName>
        <fullName evidence="2">Uncharacterized protein</fullName>
    </submittedName>
</protein>
<evidence type="ECO:0000313" key="2">
    <source>
        <dbReference type="EMBL" id="KAK4306936.1"/>
    </source>
</evidence>
<comment type="caution">
    <text evidence="2">The sequence shown here is derived from an EMBL/GenBank/DDBJ whole genome shotgun (WGS) entry which is preliminary data.</text>
</comment>
<feature type="compositionally biased region" description="Polar residues" evidence="1">
    <location>
        <begin position="88"/>
        <end position="102"/>
    </location>
</feature>
<evidence type="ECO:0000256" key="1">
    <source>
        <dbReference type="SAM" id="MobiDB-lite"/>
    </source>
</evidence>
<feature type="compositionally biased region" description="Polar residues" evidence="1">
    <location>
        <begin position="11"/>
        <end position="20"/>
    </location>
</feature>
<sequence length="200" mass="22248">MEAQFDHVDNPLTTQNNIYHTDTTTGPPPPPTPAVRQASPAPPTTDTALLLQRLQDLSEQVRQLQHSAHPTRQPHQTQDRHLPPPFTPTRQQWASPTSVNQGRAQVPPGALCYYHQRFGHHAPHDLRIDLKRRQLIHQPSGIIIPTKRCRRTLPAVTHVSCTSHFDAVLAEYPHLLDTSTTSTISDPGVFHAIVTSGPPC</sequence>
<dbReference type="AlphaFoldDB" id="A0AAE1U3E1"/>